<dbReference type="Gene3D" id="1.25.40.10">
    <property type="entry name" value="Tetratricopeptide repeat domain"/>
    <property type="match status" value="2"/>
</dbReference>
<protein>
    <submittedName>
        <fullName evidence="4">Uncharacterized protein</fullName>
    </submittedName>
</protein>
<dbReference type="Ensembl" id="ENSMMOT00000022694.1">
    <property type="protein sequence ID" value="ENSMMOP00000022325.1"/>
    <property type="gene ID" value="ENSMMOG00000016966.1"/>
</dbReference>
<dbReference type="PANTHER" id="PTHR10271:SF14">
    <property type="entry name" value="INTERFERON-INDUCED PROTEIN WITH TETRATRICOPEPTIDE REPEATS-RELATED"/>
    <property type="match status" value="1"/>
</dbReference>
<proteinExistence type="inferred from homology"/>
<dbReference type="AlphaFoldDB" id="A0A3Q3X2W3"/>
<keyword evidence="5" id="KW-1185">Reference proteome</keyword>
<reference evidence="4" key="1">
    <citation type="submission" date="2025-08" db="UniProtKB">
        <authorList>
            <consortium name="Ensembl"/>
        </authorList>
    </citation>
    <scope>IDENTIFICATION</scope>
</reference>
<name>A0A3Q3X2W3_MOLML</name>
<comment type="similarity">
    <text evidence="3">Belongs to the IFIT family.</text>
</comment>
<keyword evidence="1" id="KW-0677">Repeat</keyword>
<evidence type="ECO:0000313" key="5">
    <source>
        <dbReference type="Proteomes" id="UP000261620"/>
    </source>
</evidence>
<dbReference type="GO" id="GO:0051607">
    <property type="term" value="P:defense response to virus"/>
    <property type="evidence" value="ECO:0007669"/>
    <property type="project" value="TreeGrafter"/>
</dbReference>
<evidence type="ECO:0000313" key="4">
    <source>
        <dbReference type="Ensembl" id="ENSMMOP00000022325.1"/>
    </source>
</evidence>
<evidence type="ECO:0000256" key="1">
    <source>
        <dbReference type="ARBA" id="ARBA00022737"/>
    </source>
</evidence>
<dbReference type="GO" id="GO:0005829">
    <property type="term" value="C:cytosol"/>
    <property type="evidence" value="ECO:0007669"/>
    <property type="project" value="TreeGrafter"/>
</dbReference>
<dbReference type="STRING" id="94237.ENSMMOP00000022325"/>
<dbReference type="Proteomes" id="UP000261620">
    <property type="component" value="Unplaced"/>
</dbReference>
<keyword evidence="2" id="KW-0802">TPR repeat</keyword>
<evidence type="ECO:0000256" key="2">
    <source>
        <dbReference type="ARBA" id="ARBA00022803"/>
    </source>
</evidence>
<reference evidence="4" key="2">
    <citation type="submission" date="2025-09" db="UniProtKB">
        <authorList>
            <consortium name="Ensembl"/>
        </authorList>
    </citation>
    <scope>IDENTIFICATION</scope>
</reference>
<organism evidence="4 5">
    <name type="scientific">Mola mola</name>
    <name type="common">Ocean sunfish</name>
    <name type="synonym">Tetraodon mola</name>
    <dbReference type="NCBI Taxonomy" id="94237"/>
    <lineage>
        <taxon>Eukaryota</taxon>
        <taxon>Metazoa</taxon>
        <taxon>Chordata</taxon>
        <taxon>Craniata</taxon>
        <taxon>Vertebrata</taxon>
        <taxon>Euteleostomi</taxon>
        <taxon>Actinopterygii</taxon>
        <taxon>Neopterygii</taxon>
        <taxon>Teleostei</taxon>
        <taxon>Neoteleostei</taxon>
        <taxon>Acanthomorphata</taxon>
        <taxon>Eupercaria</taxon>
        <taxon>Tetraodontiformes</taxon>
        <taxon>Molidae</taxon>
        <taxon>Mola</taxon>
    </lineage>
</organism>
<dbReference type="PANTHER" id="PTHR10271">
    <property type="entry name" value="INTERFERON-INDUCED PROTEIN WITH TETRATRICOPEPTIDE REPEATS"/>
    <property type="match status" value="1"/>
</dbReference>
<sequence>VNVLRSFPPLVKKKHLVLLKCYLRFSYHLYHSWCPNRAALRSCSLKLGFTEDAQSLFNKATEAFCRTRAADSDEGPWLVVNCGNQVWLHHPLGEQTESQAYLSKVDALVYKYPSVTPDDLHPEIYAEKAWTPMKFGPDKPLLTAVCFEKAIRMQLDMVEWHTSYVLGLVGAQKHSNTVLEDELLEKIRIAREQGPENLYLAVHYLDQRAKKGEKELRMKLETDDLQRLCKIFKHARHGSLQYQMKAAKIPRQSFFCENSIRALEKIRDRSRNRMCRETEKFLEKLQES</sequence>
<dbReference type="InterPro" id="IPR011990">
    <property type="entry name" value="TPR-like_helical_dom_sf"/>
</dbReference>
<accession>A0A3Q3X2W3</accession>
<evidence type="ECO:0000256" key="3">
    <source>
        <dbReference type="ARBA" id="ARBA00038336"/>
    </source>
</evidence>